<feature type="transmembrane region" description="Helical" evidence="1">
    <location>
        <begin position="58"/>
        <end position="76"/>
    </location>
</feature>
<evidence type="ECO:0000313" key="2">
    <source>
        <dbReference type="EMBL" id="VWB60239.1"/>
    </source>
</evidence>
<keyword evidence="1" id="KW-0472">Membrane</keyword>
<proteinExistence type="predicted"/>
<evidence type="ECO:0000256" key="1">
    <source>
        <dbReference type="SAM" id="Phobius"/>
    </source>
</evidence>
<dbReference type="Proteomes" id="UP000494125">
    <property type="component" value="Unassembled WGS sequence"/>
</dbReference>
<sequence length="83" mass="9740">MSPKTSFEWFRWVYNVLLWLTIMGIGVSISELAAGPALQWLLHDIPYRLPTWNRVERMAVFVVVFSFFAGTVTWFTEKKRSGR</sequence>
<keyword evidence="3" id="KW-1185">Reference proteome</keyword>
<protein>
    <submittedName>
        <fullName evidence="2">Uncharacterized protein</fullName>
    </submittedName>
</protein>
<dbReference type="AlphaFoldDB" id="A0A6P2KZZ8"/>
<keyword evidence="1" id="KW-1133">Transmembrane helix</keyword>
<name>A0A6P2KZZ8_9BURK</name>
<reference evidence="2 3" key="1">
    <citation type="submission" date="2019-09" db="EMBL/GenBank/DDBJ databases">
        <authorList>
            <person name="Depoorter E."/>
        </authorList>
    </citation>
    <scope>NUCLEOTIDE SEQUENCE [LARGE SCALE GENOMIC DNA]</scope>
    <source>
        <strain evidence="2">LMG 24065</strain>
    </source>
</reference>
<feature type="transmembrane region" description="Helical" evidence="1">
    <location>
        <begin position="12"/>
        <end position="38"/>
    </location>
</feature>
<organism evidence="2 3">
    <name type="scientific">Burkholderia diffusa</name>
    <dbReference type="NCBI Taxonomy" id="488732"/>
    <lineage>
        <taxon>Bacteria</taxon>
        <taxon>Pseudomonadati</taxon>
        <taxon>Pseudomonadota</taxon>
        <taxon>Betaproteobacteria</taxon>
        <taxon>Burkholderiales</taxon>
        <taxon>Burkholderiaceae</taxon>
        <taxon>Burkholderia</taxon>
        <taxon>Burkholderia cepacia complex</taxon>
    </lineage>
</organism>
<dbReference type="EMBL" id="CABVPN010000012">
    <property type="protein sequence ID" value="VWB60239.1"/>
    <property type="molecule type" value="Genomic_DNA"/>
</dbReference>
<accession>A0A6P2KZZ8</accession>
<dbReference type="GeneID" id="93027885"/>
<gene>
    <name evidence="2" type="ORF">BDI24065_02808</name>
</gene>
<dbReference type="RefSeq" id="WP_151052485.1">
    <property type="nucleotide sequence ID" value="NZ_CABVPN010000012.1"/>
</dbReference>
<keyword evidence="1" id="KW-0812">Transmembrane</keyword>
<evidence type="ECO:0000313" key="3">
    <source>
        <dbReference type="Proteomes" id="UP000494125"/>
    </source>
</evidence>